<comment type="caution">
    <text evidence="1">The sequence shown here is derived from an EMBL/GenBank/DDBJ whole genome shotgun (WGS) entry which is preliminary data.</text>
</comment>
<sequence>MACRRTVTLVSKTFRTIALEAWFETFFATLPAHVLDAWPEVGTWTRELHCVEHGSDHDKLPFQWDLRAFNRLRKLRLDFNPLVSNAMLLLRFAHPKHVAGNLQELELRVLKLAQERIWCGLCNICCLATFKEQPPQEIIYENYVGLPMHYGQFLADLEHLHTVCLTVGYGHGGNTSITENNENLWSGECDACMAMMYATDDFRVDWVERKKSQPRPPSLRRVEWRFNAAPVVTSWFAGGVMPPTSFHRCFDVAETQGP</sequence>
<gene>
    <name evidence="1" type="ORF">A0H81_01978</name>
</gene>
<dbReference type="OrthoDB" id="3167300at2759"/>
<keyword evidence="2" id="KW-1185">Reference proteome</keyword>
<dbReference type="OMA" id="LLMRFDH"/>
<evidence type="ECO:0000313" key="1">
    <source>
        <dbReference type="EMBL" id="OBZ77493.1"/>
    </source>
</evidence>
<reference evidence="1 2" key="1">
    <citation type="submission" date="2016-03" db="EMBL/GenBank/DDBJ databases">
        <title>Whole genome sequencing of Grifola frondosa 9006-11.</title>
        <authorList>
            <person name="Min B."/>
            <person name="Park H."/>
            <person name="Kim J.-G."/>
            <person name="Cho H."/>
            <person name="Oh Y.-L."/>
            <person name="Kong W.-S."/>
            <person name="Choi I.-G."/>
        </authorList>
    </citation>
    <scope>NUCLEOTIDE SEQUENCE [LARGE SCALE GENOMIC DNA]</scope>
    <source>
        <strain evidence="1 2">9006-11</strain>
    </source>
</reference>
<organism evidence="1 2">
    <name type="scientific">Grifola frondosa</name>
    <name type="common">Maitake</name>
    <name type="synonym">Polyporus frondosus</name>
    <dbReference type="NCBI Taxonomy" id="5627"/>
    <lineage>
        <taxon>Eukaryota</taxon>
        <taxon>Fungi</taxon>
        <taxon>Dikarya</taxon>
        <taxon>Basidiomycota</taxon>
        <taxon>Agaricomycotina</taxon>
        <taxon>Agaricomycetes</taxon>
        <taxon>Polyporales</taxon>
        <taxon>Grifolaceae</taxon>
        <taxon>Grifola</taxon>
    </lineage>
</organism>
<dbReference type="Proteomes" id="UP000092993">
    <property type="component" value="Unassembled WGS sequence"/>
</dbReference>
<protein>
    <submittedName>
        <fullName evidence="1">Uncharacterized protein</fullName>
    </submittedName>
</protein>
<accession>A0A1C7MKV7</accession>
<name>A0A1C7MKV7_GRIFR</name>
<proteinExistence type="predicted"/>
<dbReference type="AlphaFoldDB" id="A0A1C7MKV7"/>
<evidence type="ECO:0000313" key="2">
    <source>
        <dbReference type="Proteomes" id="UP000092993"/>
    </source>
</evidence>
<dbReference type="EMBL" id="LUGG01000002">
    <property type="protein sequence ID" value="OBZ77493.1"/>
    <property type="molecule type" value="Genomic_DNA"/>
</dbReference>